<feature type="transmembrane region" description="Helical" evidence="2">
    <location>
        <begin position="87"/>
        <end position="107"/>
    </location>
</feature>
<reference evidence="3 4" key="1">
    <citation type="submission" date="2021-12" db="EMBL/GenBank/DDBJ databases">
        <title>Genome seq of p7.</title>
        <authorList>
            <person name="Seo T."/>
        </authorList>
    </citation>
    <scope>NUCLEOTIDE SEQUENCE [LARGE SCALE GENOMIC DNA]</scope>
    <source>
        <strain evidence="3 4">P7</strain>
    </source>
</reference>
<dbReference type="RefSeq" id="WP_233389456.1">
    <property type="nucleotide sequence ID" value="NZ_JAJTWT010000001.1"/>
</dbReference>
<feature type="transmembrane region" description="Helical" evidence="2">
    <location>
        <begin position="54"/>
        <end position="81"/>
    </location>
</feature>
<keyword evidence="2" id="KW-0812">Transmembrane</keyword>
<dbReference type="Proteomes" id="UP001201463">
    <property type="component" value="Unassembled WGS sequence"/>
</dbReference>
<protein>
    <submittedName>
        <fullName evidence="3">Phage holin family protein</fullName>
    </submittedName>
</protein>
<feature type="region of interest" description="Disordered" evidence="1">
    <location>
        <begin position="125"/>
        <end position="154"/>
    </location>
</feature>
<dbReference type="Pfam" id="PF07332">
    <property type="entry name" value="Phage_holin_3_6"/>
    <property type="match status" value="1"/>
</dbReference>
<keyword evidence="2" id="KW-0472">Membrane</keyword>
<gene>
    <name evidence="3" type="ORF">LXT12_03435</name>
</gene>
<dbReference type="EMBL" id="JAJTWT010000001">
    <property type="protein sequence ID" value="MCE4536306.1"/>
    <property type="molecule type" value="Genomic_DNA"/>
</dbReference>
<keyword evidence="2" id="KW-1133">Transmembrane helix</keyword>
<name>A0ABS8X725_9BURK</name>
<sequence length="154" mass="16327">MAEPTPDTHAAGPASPGLPQQLHGLWRDVQGLVSDRVELLSLELQRAVQALIQIVALLVAVAILGVTAWLVLWGALIRLLVSAGMPLAGALLLAIAFNVVVMALAVMRVKRLLPQLRLPATRRHLMLSPDPRPQPPAATAPTDEPPAVPDPAAR</sequence>
<evidence type="ECO:0000256" key="2">
    <source>
        <dbReference type="SAM" id="Phobius"/>
    </source>
</evidence>
<proteinExistence type="predicted"/>
<keyword evidence="4" id="KW-1185">Reference proteome</keyword>
<evidence type="ECO:0000313" key="4">
    <source>
        <dbReference type="Proteomes" id="UP001201463"/>
    </source>
</evidence>
<feature type="compositionally biased region" description="Pro residues" evidence="1">
    <location>
        <begin position="130"/>
        <end position="154"/>
    </location>
</feature>
<dbReference type="InterPro" id="IPR009937">
    <property type="entry name" value="Phage_holin_3_6"/>
</dbReference>
<accession>A0ABS8X725</accession>
<evidence type="ECO:0000256" key="1">
    <source>
        <dbReference type="SAM" id="MobiDB-lite"/>
    </source>
</evidence>
<evidence type="ECO:0000313" key="3">
    <source>
        <dbReference type="EMBL" id="MCE4536306.1"/>
    </source>
</evidence>
<comment type="caution">
    <text evidence="3">The sequence shown here is derived from an EMBL/GenBank/DDBJ whole genome shotgun (WGS) entry which is preliminary data.</text>
</comment>
<organism evidence="3 4">
    <name type="scientific">Pelomonas caseinilytica</name>
    <dbReference type="NCBI Taxonomy" id="2906763"/>
    <lineage>
        <taxon>Bacteria</taxon>
        <taxon>Pseudomonadati</taxon>
        <taxon>Pseudomonadota</taxon>
        <taxon>Betaproteobacteria</taxon>
        <taxon>Burkholderiales</taxon>
        <taxon>Sphaerotilaceae</taxon>
        <taxon>Roseateles</taxon>
    </lineage>
</organism>